<keyword evidence="6" id="KW-0539">Nucleus</keyword>
<keyword evidence="3" id="KW-0805">Transcription regulation</keyword>
<protein>
    <recommendedName>
        <fullName evidence="8">BHLH domain-containing protein</fullName>
    </recommendedName>
</protein>
<evidence type="ECO:0000313" key="9">
    <source>
        <dbReference type="EMBL" id="KAJ4849576.1"/>
    </source>
</evidence>
<gene>
    <name evidence="9" type="ORF">Tsubulata_035849</name>
</gene>
<accession>A0A9Q0GJQ5</accession>
<dbReference type="FunFam" id="4.10.280.10:FF:000032">
    <property type="entry name" value="Transcription factor bHLH123 family"/>
    <property type="match status" value="1"/>
</dbReference>
<dbReference type="AlphaFoldDB" id="A0A9Q0GJQ5"/>
<organism evidence="9 10">
    <name type="scientific">Turnera subulata</name>
    <dbReference type="NCBI Taxonomy" id="218843"/>
    <lineage>
        <taxon>Eukaryota</taxon>
        <taxon>Viridiplantae</taxon>
        <taxon>Streptophyta</taxon>
        <taxon>Embryophyta</taxon>
        <taxon>Tracheophyta</taxon>
        <taxon>Spermatophyta</taxon>
        <taxon>Magnoliopsida</taxon>
        <taxon>eudicotyledons</taxon>
        <taxon>Gunneridae</taxon>
        <taxon>Pentapetalae</taxon>
        <taxon>rosids</taxon>
        <taxon>fabids</taxon>
        <taxon>Malpighiales</taxon>
        <taxon>Passifloraceae</taxon>
        <taxon>Turnera</taxon>
    </lineage>
</organism>
<name>A0A9Q0GJQ5_9ROSI</name>
<dbReference type="PANTHER" id="PTHR16223">
    <property type="entry name" value="TRANSCRIPTION FACTOR BHLH83-RELATED"/>
    <property type="match status" value="1"/>
</dbReference>
<evidence type="ECO:0000256" key="4">
    <source>
        <dbReference type="ARBA" id="ARBA00023125"/>
    </source>
</evidence>
<proteinExistence type="predicted"/>
<dbReference type="Proteomes" id="UP001141552">
    <property type="component" value="Unassembled WGS sequence"/>
</dbReference>
<dbReference type="CDD" id="cd11393">
    <property type="entry name" value="bHLH_AtbHLH_like"/>
    <property type="match status" value="1"/>
</dbReference>
<dbReference type="GO" id="GO:0000981">
    <property type="term" value="F:DNA-binding transcription factor activity, RNA polymerase II-specific"/>
    <property type="evidence" value="ECO:0007669"/>
    <property type="project" value="TreeGrafter"/>
</dbReference>
<dbReference type="Gene3D" id="4.10.280.10">
    <property type="entry name" value="Helix-loop-helix DNA-binding domain"/>
    <property type="match status" value="1"/>
</dbReference>
<evidence type="ECO:0000256" key="2">
    <source>
        <dbReference type="ARBA" id="ARBA00011738"/>
    </source>
</evidence>
<dbReference type="InterPro" id="IPR011598">
    <property type="entry name" value="bHLH_dom"/>
</dbReference>
<comment type="subunit">
    <text evidence="2">Homodimer.</text>
</comment>
<dbReference type="InterPro" id="IPR036638">
    <property type="entry name" value="HLH_DNA-bd_sf"/>
</dbReference>
<feature type="compositionally biased region" description="Basic and acidic residues" evidence="7">
    <location>
        <begin position="352"/>
        <end position="363"/>
    </location>
</feature>
<evidence type="ECO:0000256" key="7">
    <source>
        <dbReference type="SAM" id="MobiDB-lite"/>
    </source>
</evidence>
<keyword evidence="4" id="KW-0238">DNA-binding</keyword>
<keyword evidence="5" id="KW-0804">Transcription</keyword>
<dbReference type="GO" id="GO:0005634">
    <property type="term" value="C:nucleus"/>
    <property type="evidence" value="ECO:0007669"/>
    <property type="project" value="UniProtKB-SubCell"/>
</dbReference>
<dbReference type="InterPro" id="IPR045843">
    <property type="entry name" value="IND-like"/>
</dbReference>
<dbReference type="OrthoDB" id="673975at2759"/>
<evidence type="ECO:0000256" key="3">
    <source>
        <dbReference type="ARBA" id="ARBA00023015"/>
    </source>
</evidence>
<reference evidence="9" key="2">
    <citation type="journal article" date="2023" name="Plants (Basel)">
        <title>Annotation of the Turnera subulata (Passifloraceae) Draft Genome Reveals the S-Locus Evolved after the Divergence of Turneroideae from Passifloroideae in a Stepwise Manner.</title>
        <authorList>
            <person name="Henning P.M."/>
            <person name="Roalson E.H."/>
            <person name="Mir W."/>
            <person name="McCubbin A.G."/>
            <person name="Shore J.S."/>
        </authorList>
    </citation>
    <scope>NUCLEOTIDE SEQUENCE</scope>
    <source>
        <strain evidence="9">F60SS</strain>
    </source>
</reference>
<feature type="domain" description="BHLH" evidence="8">
    <location>
        <begin position="363"/>
        <end position="412"/>
    </location>
</feature>
<comment type="caution">
    <text evidence="9">The sequence shown here is derived from an EMBL/GenBank/DDBJ whole genome shotgun (WGS) entry which is preliminary data.</text>
</comment>
<evidence type="ECO:0000256" key="1">
    <source>
        <dbReference type="ARBA" id="ARBA00004123"/>
    </source>
</evidence>
<dbReference type="SUPFAM" id="SSF47459">
    <property type="entry name" value="HLH, helix-loop-helix DNA-binding domain"/>
    <property type="match status" value="1"/>
</dbReference>
<dbReference type="EMBL" id="JAKUCV010000554">
    <property type="protein sequence ID" value="KAJ4849576.1"/>
    <property type="molecule type" value="Genomic_DNA"/>
</dbReference>
<evidence type="ECO:0000256" key="5">
    <source>
        <dbReference type="ARBA" id="ARBA00023163"/>
    </source>
</evidence>
<keyword evidence="10" id="KW-1185">Reference proteome</keyword>
<evidence type="ECO:0000256" key="6">
    <source>
        <dbReference type="ARBA" id="ARBA00023242"/>
    </source>
</evidence>
<dbReference type="GO" id="GO:0000978">
    <property type="term" value="F:RNA polymerase II cis-regulatory region sequence-specific DNA binding"/>
    <property type="evidence" value="ECO:0007669"/>
    <property type="project" value="TreeGrafter"/>
</dbReference>
<dbReference type="InterPro" id="IPR045239">
    <property type="entry name" value="bHLH95_bHLH"/>
</dbReference>
<reference evidence="9" key="1">
    <citation type="submission" date="2022-02" db="EMBL/GenBank/DDBJ databases">
        <authorList>
            <person name="Henning P.M."/>
            <person name="McCubbin A.G."/>
            <person name="Shore J.S."/>
        </authorList>
    </citation>
    <scope>NUCLEOTIDE SEQUENCE</scope>
    <source>
        <strain evidence="9">F60SS</strain>
        <tissue evidence="9">Leaves</tissue>
    </source>
</reference>
<dbReference type="GO" id="GO:0046983">
    <property type="term" value="F:protein dimerization activity"/>
    <property type="evidence" value="ECO:0007669"/>
    <property type="project" value="InterPro"/>
</dbReference>
<dbReference type="PROSITE" id="PS50888">
    <property type="entry name" value="BHLH"/>
    <property type="match status" value="1"/>
</dbReference>
<evidence type="ECO:0000259" key="8">
    <source>
        <dbReference type="PROSITE" id="PS50888"/>
    </source>
</evidence>
<sequence length="482" mass="52369">MAEEFQAGICGENWWNPSKSVFMGGGGVGGGGLSPCSVVNTSDMGTYGSWMTTDHMLDLKPRSCKEANHTAATDSAIAFQNSLKAHHHHDQADSDSGGSTILMDSSLQMMGFGLSSSSSSSSDWSQALLPGSGRGADSYNSMLQEDMNQGLNSSQIQKDWSPTKSFTTTTAVDSPINAFEALNDQDFSLDQRSGNNSTPTCQGLSTGFSMESAAASYGYPSTLIQSLFEHNPPQPQQQQQQPLFNNRSMNYQLPTTNYAASLNQLSTSWSKTSPLVKPSLLKQQPSTLQFSNNAAFWNPSSTGMNDIRGSVMPSSQSQYLVPSFEEKPNCANLTTTKRNNDEVRDSGSVVKKSSEPSFKRPRIETPSPLPTFKVRKEKLGDRITALQQLVSPFGKTDTASVLHEAIECIKFLHGQVSVLSAPYMKNANHIQHQQGGDRLKEPEGKHDLKSRGLCLVPISSTFPVANETTPDFWTPTFGGTFR</sequence>
<feature type="region of interest" description="Disordered" evidence="7">
    <location>
        <begin position="339"/>
        <end position="369"/>
    </location>
</feature>
<comment type="subcellular location">
    <subcellularLocation>
        <location evidence="1">Nucleus</location>
    </subcellularLocation>
</comment>
<evidence type="ECO:0000313" key="10">
    <source>
        <dbReference type="Proteomes" id="UP001141552"/>
    </source>
</evidence>
<dbReference type="PANTHER" id="PTHR16223:SF238">
    <property type="entry name" value="TRANSCRIPTION FACTOR BHLH114"/>
    <property type="match status" value="1"/>
</dbReference>